<organism evidence="1 2">
    <name type="scientific">Parafrankia irregularis</name>
    <dbReference type="NCBI Taxonomy" id="795642"/>
    <lineage>
        <taxon>Bacteria</taxon>
        <taxon>Bacillati</taxon>
        <taxon>Actinomycetota</taxon>
        <taxon>Actinomycetes</taxon>
        <taxon>Frankiales</taxon>
        <taxon>Frankiaceae</taxon>
        <taxon>Parafrankia</taxon>
    </lineage>
</organism>
<dbReference type="Proteomes" id="UP000198802">
    <property type="component" value="Unassembled WGS sequence"/>
</dbReference>
<evidence type="ECO:0008006" key="3">
    <source>
        <dbReference type="Google" id="ProtNLM"/>
    </source>
</evidence>
<dbReference type="EMBL" id="FAOZ01000045">
    <property type="protein sequence ID" value="CUU60702.1"/>
    <property type="molecule type" value="Genomic_DNA"/>
</dbReference>
<evidence type="ECO:0000313" key="1">
    <source>
        <dbReference type="EMBL" id="CUU60702.1"/>
    </source>
</evidence>
<reference evidence="2" key="1">
    <citation type="submission" date="2015-11" db="EMBL/GenBank/DDBJ databases">
        <authorList>
            <person name="Varghese N."/>
        </authorList>
    </citation>
    <scope>NUCLEOTIDE SEQUENCE [LARGE SCALE GENOMIC DNA]</scope>
    <source>
        <strain evidence="2">DSM 45899</strain>
    </source>
</reference>
<gene>
    <name evidence="1" type="ORF">Ga0074812_14523</name>
</gene>
<accession>A0A0S4R002</accession>
<dbReference type="AlphaFoldDB" id="A0A0S4R002"/>
<keyword evidence="2" id="KW-1185">Reference proteome</keyword>
<name>A0A0S4R002_9ACTN</name>
<proteinExistence type="predicted"/>
<evidence type="ECO:0000313" key="2">
    <source>
        <dbReference type="Proteomes" id="UP000198802"/>
    </source>
</evidence>
<sequence>MRFAEVYGASVSKDTISRITDEAVAEMTEQPLRHRPMMAG</sequence>
<protein>
    <recommendedName>
        <fullName evidence="3">Mutator family transposase</fullName>
    </recommendedName>
</protein>